<keyword evidence="3" id="KW-0547">Nucleotide-binding</keyword>
<evidence type="ECO:0000256" key="4">
    <source>
        <dbReference type="ARBA" id="ARBA00022840"/>
    </source>
</evidence>
<dbReference type="PANTHER" id="PTHR43423">
    <property type="entry name" value="ABC TRANSPORTER I FAMILY MEMBER 17"/>
    <property type="match status" value="1"/>
</dbReference>
<evidence type="ECO:0000256" key="5">
    <source>
        <dbReference type="ARBA" id="ARBA00024725"/>
    </source>
</evidence>
<dbReference type="PROSITE" id="PS00211">
    <property type="entry name" value="ABC_TRANSPORTER_1"/>
    <property type="match status" value="1"/>
</dbReference>
<accession>A0ABP0EUN8</accession>
<organism evidence="7 8">
    <name type="scientific">Candidatus Xenohaliotis californiensis</name>
    <dbReference type="NCBI Taxonomy" id="84677"/>
    <lineage>
        <taxon>Bacteria</taxon>
        <taxon>Pseudomonadati</taxon>
        <taxon>Pseudomonadota</taxon>
        <taxon>Alphaproteobacteria</taxon>
        <taxon>Rickettsiales</taxon>
        <taxon>Anaplasmataceae</taxon>
        <taxon>Candidatus Xenohaliotis</taxon>
    </lineage>
</organism>
<dbReference type="InterPro" id="IPR005670">
    <property type="entry name" value="PstB-like"/>
</dbReference>
<comment type="function">
    <text evidence="5">Part of an ABC transporter complex. Transmembrane domains (TMD) form a pore in the inner membrane and the ATP-binding domain (NBD) is responsible for energy generation.</text>
</comment>
<dbReference type="InterPro" id="IPR003593">
    <property type="entry name" value="AAA+_ATPase"/>
</dbReference>
<comment type="caution">
    <text evidence="7">The sequence shown here is derived from an EMBL/GenBank/DDBJ whole genome shotgun (WGS) entry which is preliminary data.</text>
</comment>
<dbReference type="InterPro" id="IPR027417">
    <property type="entry name" value="P-loop_NTPase"/>
</dbReference>
<dbReference type="Pfam" id="PF00005">
    <property type="entry name" value="ABC_tran"/>
    <property type="match status" value="1"/>
</dbReference>
<dbReference type="PANTHER" id="PTHR43423:SF1">
    <property type="entry name" value="ABC TRANSPORTER I FAMILY MEMBER 17"/>
    <property type="match status" value="1"/>
</dbReference>
<dbReference type="InterPro" id="IPR003439">
    <property type="entry name" value="ABC_transporter-like_ATP-bd"/>
</dbReference>
<dbReference type="Gene3D" id="3.40.50.300">
    <property type="entry name" value="P-loop containing nucleotide triphosphate hydrolases"/>
    <property type="match status" value="1"/>
</dbReference>
<proteinExistence type="predicted"/>
<dbReference type="CDD" id="cd03260">
    <property type="entry name" value="ABC_PstB_phosphate_transporter"/>
    <property type="match status" value="1"/>
</dbReference>
<evidence type="ECO:0000259" key="6">
    <source>
        <dbReference type="PROSITE" id="PS50893"/>
    </source>
</evidence>
<dbReference type="RefSeq" id="WP_338363283.1">
    <property type="nucleotide sequence ID" value="NZ_CAWVOK010000003.1"/>
</dbReference>
<protein>
    <submittedName>
        <fullName evidence="7">Phosphate import ATP-binding protein PstB</fullName>
    </submittedName>
</protein>
<evidence type="ECO:0000313" key="7">
    <source>
        <dbReference type="EMBL" id="CAK8162324.1"/>
    </source>
</evidence>
<dbReference type="PROSITE" id="PS50893">
    <property type="entry name" value="ABC_TRANSPORTER_2"/>
    <property type="match status" value="1"/>
</dbReference>
<dbReference type="SMART" id="SM00382">
    <property type="entry name" value="AAA"/>
    <property type="match status" value="1"/>
</dbReference>
<dbReference type="GO" id="GO:0005524">
    <property type="term" value="F:ATP binding"/>
    <property type="evidence" value="ECO:0007669"/>
    <property type="project" value="UniProtKB-KW"/>
</dbReference>
<keyword evidence="2" id="KW-0592">Phosphate transport</keyword>
<name>A0ABP0EUN8_9RICK</name>
<gene>
    <name evidence="7" type="primary">pstB</name>
    <name evidence="7" type="ORF">CAXC1_120006</name>
</gene>
<dbReference type="EMBL" id="CAWVOK010000003">
    <property type="protein sequence ID" value="CAK8162324.1"/>
    <property type="molecule type" value="Genomic_DNA"/>
</dbReference>
<dbReference type="SUPFAM" id="SSF52540">
    <property type="entry name" value="P-loop containing nucleoside triphosphate hydrolases"/>
    <property type="match status" value="1"/>
</dbReference>
<feature type="domain" description="ABC transporter" evidence="6">
    <location>
        <begin position="7"/>
        <end position="247"/>
    </location>
</feature>
<dbReference type="Proteomes" id="UP001314181">
    <property type="component" value="Unassembled WGS sequence"/>
</dbReference>
<evidence type="ECO:0000256" key="2">
    <source>
        <dbReference type="ARBA" id="ARBA00022592"/>
    </source>
</evidence>
<keyword evidence="8" id="KW-1185">Reference proteome</keyword>
<evidence type="ECO:0000313" key="8">
    <source>
        <dbReference type="Proteomes" id="UP001314181"/>
    </source>
</evidence>
<evidence type="ECO:0000256" key="3">
    <source>
        <dbReference type="ARBA" id="ARBA00022741"/>
    </source>
</evidence>
<keyword evidence="1" id="KW-0813">Transport</keyword>
<keyword evidence="4 7" id="KW-0067">ATP-binding</keyword>
<sequence>MAVEARIVTRNLSLFHKGKKILNNISISFVQNTATTIIGPSGSGKSVFIKCLNRMNDESEIKVDGLVMIDNKNIYDHKIDIASLRAKIGMVFQKPHPFFMSIYDNVAYGPRIHGIINKKELHEIVIISLKKAGLYYEVCDRLYDDANLLSGGQQQRLCIARALAVEPELILMDEPCSALDPVSSSKIDNLILELKKNYTMIVVTHSMRQAKKIADFVAFFDNGSLIEYGKKDVIFDNPSNLRTLKYINSGLN</sequence>
<evidence type="ECO:0000256" key="1">
    <source>
        <dbReference type="ARBA" id="ARBA00022448"/>
    </source>
</evidence>
<reference evidence="7 8" key="1">
    <citation type="submission" date="2024-01" db="EMBL/GenBank/DDBJ databases">
        <authorList>
            <person name="Kunselman E."/>
        </authorList>
    </citation>
    <scope>NUCLEOTIDE SEQUENCE [LARGE SCALE GENOMIC DNA]</scope>
    <source>
        <strain evidence="7">2 abalone samples</strain>
    </source>
</reference>
<dbReference type="InterPro" id="IPR017871">
    <property type="entry name" value="ABC_transporter-like_CS"/>
</dbReference>